<sequence>MANVSLAQSATVTYAIAATSASNQTIQSPQKLRRRGSANLGAPTAQVRLVEDSQGLLHWDYESTHAERGLTTTGIRGSSARGQYRASQKAGSVVASTTVAEIGVNKVNAALEGLDRLLTPRQGLRQYADGILREDYVAQQGLKQASRILLFIHGTFSKGDMYFEEFSATTHGLDFLKAIEKKYSHVVSFDHPTLHVSPVLNAIDLEFALSQAELDSSTPIDVICHSRGGLVASWWLRTTKFKVERMVAVASPLQGTSLASPYRIRYLLDYFANFSKVISMGLASAAAVPSFASSLMMGASGLAGVLGGVTGAFSATPFADAAIGLVPGLNSMSRVSNNGELNRLWNTPSRSLASVKTFVITSDYAPAVGTEALTLWERIRKMPWQVAHNVSEKLFPGSNDMVVDTISMYVPSSSLVTPTGLQVLKDDRFEFQREHAVHHCNYFAHERTVDRLTTWFELAEGESNGA</sequence>
<dbReference type="InterPro" id="IPR055803">
    <property type="entry name" value="DUF7379"/>
</dbReference>
<dbReference type="InterPro" id="IPR029058">
    <property type="entry name" value="AB_hydrolase_fold"/>
</dbReference>
<dbReference type="AlphaFoldDB" id="A0A656QFP7"/>
<feature type="domain" description="DUF7379" evidence="1">
    <location>
        <begin position="149"/>
        <end position="289"/>
    </location>
</feature>
<evidence type="ECO:0000313" key="2">
    <source>
        <dbReference type="EMBL" id="KDR26124.1"/>
    </source>
</evidence>
<evidence type="ECO:0000313" key="3">
    <source>
        <dbReference type="Proteomes" id="UP000027451"/>
    </source>
</evidence>
<reference evidence="2 3" key="1">
    <citation type="submission" date="2014-03" db="EMBL/GenBank/DDBJ databases">
        <title>Draft Genome Sequences of Four Burkholderia Strains.</title>
        <authorList>
            <person name="Liu X.Y."/>
            <person name="Li C.X."/>
            <person name="Xu J.H."/>
        </authorList>
    </citation>
    <scope>NUCLEOTIDE SEQUENCE [LARGE SCALE GENOMIC DNA]</scope>
    <source>
        <strain evidence="2 3">OP-1</strain>
    </source>
</reference>
<protein>
    <recommendedName>
        <fullName evidence="1">DUF7379 domain-containing protein</fullName>
    </recommendedName>
</protein>
<dbReference type="Gene3D" id="3.40.50.1820">
    <property type="entry name" value="alpha/beta hydrolase"/>
    <property type="match status" value="1"/>
</dbReference>
<dbReference type="Proteomes" id="UP000027451">
    <property type="component" value="Unassembled WGS sequence"/>
</dbReference>
<proteinExistence type="predicted"/>
<comment type="caution">
    <text evidence="2">The sequence shown here is derived from an EMBL/GenBank/DDBJ whole genome shotgun (WGS) entry which is preliminary data.</text>
</comment>
<evidence type="ECO:0000259" key="1">
    <source>
        <dbReference type="Pfam" id="PF24096"/>
    </source>
</evidence>
<accession>A0A656QFP7</accession>
<dbReference type="SUPFAM" id="SSF53474">
    <property type="entry name" value="alpha/beta-Hydrolases"/>
    <property type="match status" value="1"/>
</dbReference>
<name>A0A656QFP7_9BURK</name>
<dbReference type="EMBL" id="JFHD01000038">
    <property type="protein sequence ID" value="KDR26124.1"/>
    <property type="molecule type" value="Genomic_DNA"/>
</dbReference>
<keyword evidence="3" id="KW-1185">Reference proteome</keyword>
<organism evidence="2 3">
    <name type="scientific">Caballeronia zhejiangensis</name>
    <dbReference type="NCBI Taxonomy" id="871203"/>
    <lineage>
        <taxon>Bacteria</taxon>
        <taxon>Pseudomonadati</taxon>
        <taxon>Pseudomonadota</taxon>
        <taxon>Betaproteobacteria</taxon>
        <taxon>Burkholderiales</taxon>
        <taxon>Burkholderiaceae</taxon>
        <taxon>Caballeronia</taxon>
    </lineage>
</organism>
<gene>
    <name evidence="2" type="ORF">BG60_24325</name>
</gene>
<dbReference type="Pfam" id="PF24096">
    <property type="entry name" value="DUF7379"/>
    <property type="match status" value="1"/>
</dbReference>